<dbReference type="EMBL" id="BTGU01000023">
    <property type="protein sequence ID" value="GMN46512.1"/>
    <property type="molecule type" value="Genomic_DNA"/>
</dbReference>
<accession>A0AA88D972</accession>
<dbReference type="PANTHER" id="PTHR47604:SF1">
    <property type="entry name" value="ADENYLYL CYCLASE"/>
    <property type="match status" value="1"/>
</dbReference>
<keyword evidence="2" id="KW-1185">Reference proteome</keyword>
<reference evidence="1" key="1">
    <citation type="submission" date="2023-07" db="EMBL/GenBank/DDBJ databases">
        <title>draft genome sequence of fig (Ficus carica).</title>
        <authorList>
            <person name="Takahashi T."/>
            <person name="Nishimura K."/>
        </authorList>
    </citation>
    <scope>NUCLEOTIDE SEQUENCE</scope>
</reference>
<gene>
    <name evidence="1" type="ORF">TIFTF001_015695</name>
</gene>
<dbReference type="AlphaFoldDB" id="A0AA88D972"/>
<proteinExistence type="predicted"/>
<dbReference type="Gene3D" id="1.25.40.10">
    <property type="entry name" value="Tetratricopeptide repeat domain"/>
    <property type="match status" value="1"/>
</dbReference>
<protein>
    <submittedName>
        <fullName evidence="1">Uncharacterized protein</fullName>
    </submittedName>
</protein>
<sequence>MKAVVNARRLSRFLKSSIFFSSERFLSPQVPIAEAFQNPLQWRSITTLSSLFPLFSGNHSEIGQCTVFKTLPSQAKFSSAASNVEGNPSEAVKELYDKIIESMVVKRTMAPNAWLWSLIDNCKNHDDIKLLFDVLENLRRFRLSNLRISSNFNLNLCLEVTKACVRVGALNFGKKTLWQHNVHGLAPTVASAHQLLLYAKDQNDAKLMGEIMDLLKKNDLPLQPGTADIVFSICSNADNWSLMSKYSKKFVKAGVKLRQSSFDVWMEFASRIGDVETLWKIEKLRSESMKHHTLATGFSCAKGLLLEHKPEDAAAVIQLLNQELSDAKKSSIVVELQKLVSEWPVEVIKCQKEENRKHFTLPNRILILFVAQELAASLQSDIPAMVNVLLNMGLEASVNLEDLTGKEAIPS</sequence>
<evidence type="ECO:0000313" key="2">
    <source>
        <dbReference type="Proteomes" id="UP001187192"/>
    </source>
</evidence>
<name>A0AA88D972_FICCA</name>
<evidence type="ECO:0000313" key="1">
    <source>
        <dbReference type="EMBL" id="GMN46512.1"/>
    </source>
</evidence>
<organism evidence="1 2">
    <name type="scientific">Ficus carica</name>
    <name type="common">Common fig</name>
    <dbReference type="NCBI Taxonomy" id="3494"/>
    <lineage>
        <taxon>Eukaryota</taxon>
        <taxon>Viridiplantae</taxon>
        <taxon>Streptophyta</taxon>
        <taxon>Embryophyta</taxon>
        <taxon>Tracheophyta</taxon>
        <taxon>Spermatophyta</taxon>
        <taxon>Magnoliopsida</taxon>
        <taxon>eudicotyledons</taxon>
        <taxon>Gunneridae</taxon>
        <taxon>Pentapetalae</taxon>
        <taxon>rosids</taxon>
        <taxon>fabids</taxon>
        <taxon>Rosales</taxon>
        <taxon>Moraceae</taxon>
        <taxon>Ficeae</taxon>
        <taxon>Ficus</taxon>
    </lineage>
</organism>
<comment type="caution">
    <text evidence="1">The sequence shown here is derived from an EMBL/GenBank/DDBJ whole genome shotgun (WGS) entry which is preliminary data.</text>
</comment>
<dbReference type="InterPro" id="IPR011990">
    <property type="entry name" value="TPR-like_helical_dom_sf"/>
</dbReference>
<dbReference type="PANTHER" id="PTHR47604">
    <property type="entry name" value="ADENYLYL CYCLASE"/>
    <property type="match status" value="1"/>
</dbReference>
<dbReference type="Proteomes" id="UP001187192">
    <property type="component" value="Unassembled WGS sequence"/>
</dbReference>